<dbReference type="Gene3D" id="3.10.450.40">
    <property type="match status" value="1"/>
</dbReference>
<organism evidence="1">
    <name type="scientific">Gallibacterium anatis</name>
    <dbReference type="NCBI Taxonomy" id="750"/>
    <lineage>
        <taxon>Bacteria</taxon>
        <taxon>Pseudomonadati</taxon>
        <taxon>Pseudomonadota</taxon>
        <taxon>Gammaproteobacteria</taxon>
        <taxon>Pasteurellales</taxon>
        <taxon>Pasteurellaceae</taxon>
        <taxon>Gallibacterium</taxon>
    </lineage>
</organism>
<accession>A0A930UVY1</accession>
<reference evidence="1" key="1">
    <citation type="submission" date="2020-11" db="EMBL/GenBank/DDBJ databases">
        <title>Gallibacterium anatis 1637, full genome, WGS.</title>
        <authorList>
            <person name="Laishevtcev A.I."/>
            <person name="Yakimova E.A."/>
            <person name="Petkovich D."/>
            <person name="Stepanova T.V."/>
            <person name="Kalendr R.S."/>
            <person name="Rubalsky E.O."/>
            <person name="Zulkarneev E.R."/>
            <person name="Aleshkin A.V."/>
        </authorList>
    </citation>
    <scope>NUCLEOTIDE SEQUENCE</scope>
    <source>
        <strain evidence="1">1637</strain>
    </source>
</reference>
<dbReference type="EMBL" id="JADION010000002">
    <property type="protein sequence ID" value="MBF4102181.1"/>
    <property type="molecule type" value="Genomic_DNA"/>
</dbReference>
<protein>
    <submittedName>
        <fullName evidence="1">Uncharacterized protein</fullName>
    </submittedName>
</protein>
<name>A0A930UVY1_9PAST</name>
<comment type="caution">
    <text evidence="1">The sequence shown here is derived from an EMBL/GenBank/DDBJ whole genome shotgun (WGS) entry which is preliminary data.</text>
</comment>
<gene>
    <name evidence="1" type="ORF">INT80_01070</name>
</gene>
<evidence type="ECO:0000313" key="1">
    <source>
        <dbReference type="EMBL" id="MBF4102181.1"/>
    </source>
</evidence>
<dbReference type="AlphaFoldDB" id="A0A930UVY1"/>
<sequence length="110" mass="13210">MNHKKLKERLRSIRNKYKDTEMTINDPTDINDLKDYIECYYPDSQRILNRFDLENSNFIVKESPDYNTKCFYISDENGKQHFSIEKFSKPTPLANFKQSLAFSIMDIKRK</sequence>
<proteinExistence type="predicted"/>